<feature type="chain" id="PRO_5007572721" evidence="1">
    <location>
        <begin position="20"/>
        <end position="532"/>
    </location>
</feature>
<comment type="caution">
    <text evidence="2">The sequence shown here is derived from an EMBL/GenBank/DDBJ whole genome shotgun (WGS) entry which is preliminary data.</text>
</comment>
<dbReference type="RefSeq" id="WP_061836677.1">
    <property type="nucleotide sequence ID" value="NZ_LUKE01000006.1"/>
</dbReference>
<gene>
    <name evidence="2" type="ORF">AZI86_17990</name>
</gene>
<evidence type="ECO:0000256" key="1">
    <source>
        <dbReference type="SAM" id="SignalP"/>
    </source>
</evidence>
<accession>A0A150WFE9</accession>
<protein>
    <submittedName>
        <fullName evidence="2">Uncharacterized protein</fullName>
    </submittedName>
</protein>
<dbReference type="AlphaFoldDB" id="A0A150WFE9"/>
<reference evidence="2 3" key="1">
    <citation type="submission" date="2016-03" db="EMBL/GenBank/DDBJ databases">
        <authorList>
            <person name="Ploux O."/>
        </authorList>
    </citation>
    <scope>NUCLEOTIDE SEQUENCE [LARGE SCALE GENOMIC DNA]</scope>
    <source>
        <strain evidence="2 3">R0</strain>
    </source>
</reference>
<evidence type="ECO:0000313" key="3">
    <source>
        <dbReference type="Proteomes" id="UP000075320"/>
    </source>
</evidence>
<dbReference type="EMBL" id="LUKE01000006">
    <property type="protein sequence ID" value="KYG61595.1"/>
    <property type="molecule type" value="Genomic_DNA"/>
</dbReference>
<feature type="signal peptide" evidence="1">
    <location>
        <begin position="1"/>
        <end position="19"/>
    </location>
</feature>
<organism evidence="2 3">
    <name type="scientific">Bdellovibrio bacteriovorus</name>
    <dbReference type="NCBI Taxonomy" id="959"/>
    <lineage>
        <taxon>Bacteria</taxon>
        <taxon>Pseudomonadati</taxon>
        <taxon>Bdellovibrionota</taxon>
        <taxon>Bdellovibrionia</taxon>
        <taxon>Bdellovibrionales</taxon>
        <taxon>Pseudobdellovibrionaceae</taxon>
        <taxon>Bdellovibrio</taxon>
    </lineage>
</organism>
<evidence type="ECO:0000313" key="2">
    <source>
        <dbReference type="EMBL" id="KYG61595.1"/>
    </source>
</evidence>
<keyword evidence="1" id="KW-0732">Signal</keyword>
<proteinExistence type="predicted"/>
<dbReference type="OrthoDB" id="1002014at2"/>
<keyword evidence="3" id="KW-1185">Reference proteome</keyword>
<dbReference type="Proteomes" id="UP000075320">
    <property type="component" value="Unassembled WGS sequence"/>
</dbReference>
<name>A0A150WFE9_BDEBC</name>
<sequence>MRTFRYIFVLVAISSHVLASPLQLTYQGRIISSKGVPLEYDDVSFEFRITNPQGTCVLYRERLNSVDMTNSKGVFDTPIGAGTKLYPPSTSSTLMDAFSNQSSMSCEGGGTYSPVADDGRLLRVLFHDGNGWKVISPDNKIRSVPYAGFAYASQKLGNHWANEFFLKTGVPTCTTGEVLSTTGAGILICTPDVGGSSGGATRIVASALPGSPALGDVAIDSGDGNKFKWYDGSAWQSAQSVAGGAGDILNGGNSTGSSVFVGTNDAQSVSLETNNIPRLTITSGGNIALGGTTTTDRMALIANDEGARFRVINNSSSVARYPGISVQNFAGTGDGYPGISLINGAGSSTSPTASSAGDNLGRITFYGLDSAGTARSAAYIQSTLAENVTSTASGGNLQFFTSNTGSVVPTARMTITSAGNIGIGTTSPTAKLEVAGHIANSAPSASITACGTSPSISGNDTRGEITLGGGSPTSCRVNFTTAFNTAPYCVVSPSQGDAGAIRYWVVSATTSLTLNLSAAATAGQKFSYFCIQ</sequence>